<evidence type="ECO:0000259" key="1">
    <source>
        <dbReference type="Pfam" id="PF12417"/>
    </source>
</evidence>
<dbReference type="PANTHER" id="PTHR40780:SF2">
    <property type="entry name" value="DUF3669 DOMAIN-CONTAINING PROTEIN"/>
    <property type="match status" value="1"/>
</dbReference>
<dbReference type="PANTHER" id="PTHR40780">
    <property type="entry name" value="DUF3669 DOMAIN-CONTAINING PROTEIN"/>
    <property type="match status" value="1"/>
</dbReference>
<reference evidence="2" key="2">
    <citation type="submission" date="2023-06" db="EMBL/GenBank/DDBJ databases">
        <authorList>
            <consortium name="Lawrence Berkeley National Laboratory"/>
            <person name="Haridas S."/>
            <person name="Hensen N."/>
            <person name="Bonometti L."/>
            <person name="Westerberg I."/>
            <person name="Brannstrom I.O."/>
            <person name="Guillou S."/>
            <person name="Cros-Aarteil S."/>
            <person name="Calhoun S."/>
            <person name="Kuo A."/>
            <person name="Mondo S."/>
            <person name="Pangilinan J."/>
            <person name="Riley R."/>
            <person name="Labutti K."/>
            <person name="Andreopoulos B."/>
            <person name="Lipzen A."/>
            <person name="Chen C."/>
            <person name="Yanf M."/>
            <person name="Daum C."/>
            <person name="Ng V."/>
            <person name="Clum A."/>
            <person name="Steindorff A."/>
            <person name="Ohm R."/>
            <person name="Martin F."/>
            <person name="Silar P."/>
            <person name="Natvig D."/>
            <person name="Lalanne C."/>
            <person name="Gautier V."/>
            <person name="Ament-Velasquez S.L."/>
            <person name="Kruys A."/>
            <person name="Hutchinson M.I."/>
            <person name="Powell A.J."/>
            <person name="Barry K."/>
            <person name="Miller A.N."/>
            <person name="Grigoriev I.V."/>
            <person name="Debuchy R."/>
            <person name="Gladieux P."/>
            <person name="Thoren M.H."/>
            <person name="Johannesson H."/>
        </authorList>
    </citation>
    <scope>NUCLEOTIDE SEQUENCE</scope>
    <source>
        <strain evidence="2">SMH4131-1</strain>
    </source>
</reference>
<organism evidence="2 3">
    <name type="scientific">Cercophora scortea</name>
    <dbReference type="NCBI Taxonomy" id="314031"/>
    <lineage>
        <taxon>Eukaryota</taxon>
        <taxon>Fungi</taxon>
        <taxon>Dikarya</taxon>
        <taxon>Ascomycota</taxon>
        <taxon>Pezizomycotina</taxon>
        <taxon>Sordariomycetes</taxon>
        <taxon>Sordariomycetidae</taxon>
        <taxon>Sordariales</taxon>
        <taxon>Lasiosphaeriaceae</taxon>
        <taxon>Cercophora</taxon>
    </lineage>
</organism>
<feature type="domain" description="DUF3669" evidence="1">
    <location>
        <begin position="311"/>
        <end position="392"/>
    </location>
</feature>
<protein>
    <recommendedName>
        <fullName evidence="1">DUF3669 domain-containing protein</fullName>
    </recommendedName>
</protein>
<comment type="caution">
    <text evidence="2">The sequence shown here is derived from an EMBL/GenBank/DDBJ whole genome shotgun (WGS) entry which is preliminary data.</text>
</comment>
<dbReference type="EMBL" id="JAUEPO010000006">
    <property type="protein sequence ID" value="KAK3319982.1"/>
    <property type="molecule type" value="Genomic_DNA"/>
</dbReference>
<accession>A0AAE0M5G7</accession>
<evidence type="ECO:0000313" key="3">
    <source>
        <dbReference type="Proteomes" id="UP001286456"/>
    </source>
</evidence>
<proteinExistence type="predicted"/>
<sequence>MASDSEAHHTNMERTQKNRIARDNLKSVLSLRIQPITFRETAHLLFPETYPWPRPDEGNRKIGFGQCGLVYAVQNEPGVVVKVARPHFHDSLHADHVAHERVSKAFSARERTSESHCISRFYKDRGAIHVKLPRVLRLEFNDSATMAERSVRQKAQLKLHEPKVKLRLVAASSPGKPKMMANALYTSHIPPLSKHVRDALVELYCPVEKRDSVHADPANIDCLVRVYLGRRRRIGAPAPPNFALRNYNLHLDQMVDLGLPVVRLAAAMGEALADMHWGANVDAFDVEFVLGGPAPDPDSAPSRSGVRVADLWLLDFNLCSVFDVEKVHENGKLSELVDHLVYAYFANDPYYPRPTQDDGSGGRVGVVNVDLLVWNAFKKEYLGRSREIFRSQSDATWSRYEYLPAAFLDGCMEKQRGLPPGMDKITD</sequence>
<name>A0AAE0M5G7_9PEZI</name>
<dbReference type="Pfam" id="PF12417">
    <property type="entry name" value="DUF3669"/>
    <property type="match status" value="1"/>
</dbReference>
<evidence type="ECO:0000313" key="2">
    <source>
        <dbReference type="EMBL" id="KAK3319982.1"/>
    </source>
</evidence>
<dbReference type="InterPro" id="IPR022137">
    <property type="entry name" value="Znf_prot_DUF3669"/>
</dbReference>
<dbReference type="Proteomes" id="UP001286456">
    <property type="component" value="Unassembled WGS sequence"/>
</dbReference>
<gene>
    <name evidence="2" type="ORF">B0T19DRAFT_404513</name>
</gene>
<keyword evidence="3" id="KW-1185">Reference proteome</keyword>
<dbReference type="AlphaFoldDB" id="A0AAE0M5G7"/>
<reference evidence="2" key="1">
    <citation type="journal article" date="2023" name="Mol. Phylogenet. Evol.">
        <title>Genome-scale phylogeny and comparative genomics of the fungal order Sordariales.</title>
        <authorList>
            <person name="Hensen N."/>
            <person name="Bonometti L."/>
            <person name="Westerberg I."/>
            <person name="Brannstrom I.O."/>
            <person name="Guillou S."/>
            <person name="Cros-Aarteil S."/>
            <person name="Calhoun S."/>
            <person name="Haridas S."/>
            <person name="Kuo A."/>
            <person name="Mondo S."/>
            <person name="Pangilinan J."/>
            <person name="Riley R."/>
            <person name="LaButti K."/>
            <person name="Andreopoulos B."/>
            <person name="Lipzen A."/>
            <person name="Chen C."/>
            <person name="Yan M."/>
            <person name="Daum C."/>
            <person name="Ng V."/>
            <person name="Clum A."/>
            <person name="Steindorff A."/>
            <person name="Ohm R.A."/>
            <person name="Martin F."/>
            <person name="Silar P."/>
            <person name="Natvig D.O."/>
            <person name="Lalanne C."/>
            <person name="Gautier V."/>
            <person name="Ament-Velasquez S.L."/>
            <person name="Kruys A."/>
            <person name="Hutchinson M.I."/>
            <person name="Powell A.J."/>
            <person name="Barry K."/>
            <person name="Miller A.N."/>
            <person name="Grigoriev I.V."/>
            <person name="Debuchy R."/>
            <person name="Gladieux P."/>
            <person name="Hiltunen Thoren M."/>
            <person name="Johannesson H."/>
        </authorList>
    </citation>
    <scope>NUCLEOTIDE SEQUENCE</scope>
    <source>
        <strain evidence="2">SMH4131-1</strain>
    </source>
</reference>